<feature type="domain" description="HD/PDEase" evidence="1">
    <location>
        <begin position="45"/>
        <end position="160"/>
    </location>
</feature>
<dbReference type="EMBL" id="MIKC01000039">
    <property type="protein sequence ID" value="OEG21559.1"/>
    <property type="molecule type" value="Genomic_DNA"/>
</dbReference>
<dbReference type="GO" id="GO:0008832">
    <property type="term" value="F:dGTPase activity"/>
    <property type="evidence" value="ECO:0007669"/>
    <property type="project" value="TreeGrafter"/>
</dbReference>
<dbReference type="Pfam" id="PF01966">
    <property type="entry name" value="HD"/>
    <property type="match status" value="1"/>
</dbReference>
<dbReference type="Proteomes" id="UP000094469">
    <property type="component" value="Unassembled WGS sequence"/>
</dbReference>
<dbReference type="Gene3D" id="1.10.3210.10">
    <property type="entry name" value="Hypothetical protein af1432"/>
    <property type="match status" value="1"/>
</dbReference>
<evidence type="ECO:0000313" key="3">
    <source>
        <dbReference type="Proteomes" id="UP000094469"/>
    </source>
</evidence>
<dbReference type="OrthoDB" id="9814017at2"/>
<dbReference type="CDD" id="cd00077">
    <property type="entry name" value="HDc"/>
    <property type="match status" value="1"/>
</dbReference>
<dbReference type="InterPro" id="IPR003607">
    <property type="entry name" value="HD/PDEase_dom"/>
</dbReference>
<dbReference type="GO" id="GO:0006203">
    <property type="term" value="P:dGTP catabolic process"/>
    <property type="evidence" value="ECO:0007669"/>
    <property type="project" value="TreeGrafter"/>
</dbReference>
<comment type="caution">
    <text evidence="2">The sequence shown here is derived from an EMBL/GenBank/DDBJ whole genome shotgun (WGS) entry which is preliminary data.</text>
</comment>
<dbReference type="PANTHER" id="PTHR11373:SF41">
    <property type="entry name" value="METAL-DEPENDENT PHOSPHOHYDROLASE"/>
    <property type="match status" value="1"/>
</dbReference>
<dbReference type="SUPFAM" id="SSF109604">
    <property type="entry name" value="HD-domain/PDEase-like"/>
    <property type="match status" value="1"/>
</dbReference>
<reference evidence="3" key="1">
    <citation type="submission" date="2016-09" db="EMBL/GenBank/DDBJ databases">
        <authorList>
            <person name="Gulvik C.A."/>
        </authorList>
    </citation>
    <scope>NUCLEOTIDE SEQUENCE [LARGE SCALE GENOMIC DNA]</scope>
    <source>
        <strain evidence="3">LMG 26676</strain>
    </source>
</reference>
<dbReference type="InterPro" id="IPR006674">
    <property type="entry name" value="HD_domain"/>
</dbReference>
<name>A0A1E5H9C9_9ENTE</name>
<dbReference type="PANTHER" id="PTHR11373">
    <property type="entry name" value="DEOXYNUCLEOSIDE TRIPHOSPHATE TRIPHOSPHOHYDROLASE"/>
    <property type="match status" value="1"/>
</dbReference>
<sequence>MIVEDPLYGSFEVEEVLKALLLSKEMERLKDVHMAGPAFLINPFWNETRYEHSVGVMLLIRKLGGSLEEQVAGLLHDVSHTAFSHVIDLALANKQDDYHEQIKEQMIEESAIPAILKQFGFDYQQILFNDAQWQLLEQEAPLLCCDRIDYTLREIHRYFSVPLQEIQQFLTAINIVDEKIVLESSEWAIWFMDQYKKIVIDFFYDPRNICSYEWMAKAIQLGLESQDITPQDLLLTDSAFLMRLQASNSIEILQLLTNMSQPLKYSICSSEDNYDIWQKKKIRFVDPLVQTIDRTVPVSTLSTIAQTKIENLLNDSKTGIFLKFH</sequence>
<accession>A0A1E5H9C9</accession>
<dbReference type="STRING" id="1131292.BCR24_06710"/>
<protein>
    <recommendedName>
        <fullName evidence="1">HD/PDEase domain-containing protein</fullName>
    </recommendedName>
</protein>
<organism evidence="2 3">
    <name type="scientific">Enterococcus ureilyticus</name>
    <dbReference type="NCBI Taxonomy" id="1131292"/>
    <lineage>
        <taxon>Bacteria</taxon>
        <taxon>Bacillati</taxon>
        <taxon>Bacillota</taxon>
        <taxon>Bacilli</taxon>
        <taxon>Lactobacillales</taxon>
        <taxon>Enterococcaceae</taxon>
        <taxon>Enterococcus</taxon>
    </lineage>
</organism>
<dbReference type="AlphaFoldDB" id="A0A1E5H9C9"/>
<dbReference type="RefSeq" id="WP_069640954.1">
    <property type="nucleotide sequence ID" value="NZ_JAFBEZ010000005.1"/>
</dbReference>
<keyword evidence="3" id="KW-1185">Reference proteome</keyword>
<evidence type="ECO:0000313" key="2">
    <source>
        <dbReference type="EMBL" id="OEG21559.1"/>
    </source>
</evidence>
<proteinExistence type="predicted"/>
<dbReference type="SMART" id="SM00471">
    <property type="entry name" value="HDc"/>
    <property type="match status" value="1"/>
</dbReference>
<evidence type="ECO:0000259" key="1">
    <source>
        <dbReference type="SMART" id="SM00471"/>
    </source>
</evidence>
<gene>
    <name evidence="2" type="ORF">BCR24_06710</name>
</gene>
<dbReference type="InterPro" id="IPR050135">
    <property type="entry name" value="dGTPase-like"/>
</dbReference>
<dbReference type="FunFam" id="1.10.3210.10:FF:000026">
    <property type="entry name" value="Metal-dependent phosphohydrolase"/>
    <property type="match status" value="1"/>
</dbReference>